<organism evidence="2 3">
    <name type="scientific">Vibrio caribbeanicus ATCC BAA-2122</name>
    <dbReference type="NCBI Taxonomy" id="796620"/>
    <lineage>
        <taxon>Bacteria</taxon>
        <taxon>Pseudomonadati</taxon>
        <taxon>Pseudomonadota</taxon>
        <taxon>Gammaproteobacteria</taxon>
        <taxon>Vibrionales</taxon>
        <taxon>Vibrionaceae</taxon>
        <taxon>Vibrio</taxon>
    </lineage>
</organism>
<evidence type="ECO:0000313" key="3">
    <source>
        <dbReference type="Proteomes" id="UP000002943"/>
    </source>
</evidence>
<keyword evidence="3" id="KW-1185">Reference proteome</keyword>
<dbReference type="eggNOG" id="ENOG5031P81">
    <property type="taxonomic scope" value="Bacteria"/>
</dbReference>
<evidence type="ECO:0000313" key="2">
    <source>
        <dbReference type="EMBL" id="EFP94798.1"/>
    </source>
</evidence>
<comment type="caution">
    <text evidence="2">The sequence shown here is derived from an EMBL/GenBank/DDBJ whole genome shotgun (WGS) entry which is preliminary data.</text>
</comment>
<keyword evidence="1" id="KW-0732">Signal</keyword>
<name>E3BQ70_9VIBR</name>
<reference evidence="2 3" key="1">
    <citation type="journal article" date="2012" name="Int. J. Syst. Evol. Microbiol.">
        <title>Vibrio caribbeanicus sp. nov., isolated from the marine sponge Scleritoderma cyanea.</title>
        <authorList>
            <person name="Hoffmann M."/>
            <person name="Monday S.R."/>
            <person name="Allard M.W."/>
            <person name="Strain E.A."/>
            <person name="Whittaker P."/>
            <person name="Naum M."/>
            <person name="McCarthy P.J."/>
            <person name="Lopez J.V."/>
            <person name="Fischer M."/>
            <person name="Brown E.W."/>
        </authorList>
    </citation>
    <scope>NUCLEOTIDE SEQUENCE [LARGE SCALE GENOMIC DNA]</scope>
    <source>
        <strain evidence="2 3">ATCC BAA-2122</strain>
    </source>
</reference>
<proteinExistence type="predicted"/>
<feature type="chain" id="PRO_5003167281" description="Lipoprotein" evidence="1">
    <location>
        <begin position="21"/>
        <end position="251"/>
    </location>
</feature>
<evidence type="ECO:0008006" key="4">
    <source>
        <dbReference type="Google" id="ProtNLM"/>
    </source>
</evidence>
<dbReference type="OrthoDB" id="5904795at2"/>
<dbReference type="EMBL" id="AEIU01000114">
    <property type="protein sequence ID" value="EFP94798.1"/>
    <property type="molecule type" value="Genomic_DNA"/>
</dbReference>
<protein>
    <recommendedName>
        <fullName evidence="4">Lipoprotein</fullName>
    </recommendedName>
</protein>
<sequence>MKFKLALTLTPLFLSGQVFAENKESLELSGMVSHEVVAELNRKATIDVVSRNGKKHRVYLETLYQDDNDGVAYDNYGNTYALKGTYEVPDKYGNLVERSCTKAKLFLDPMVVPVVASEDLPGPSCYIESSALDTDQNNNFIAEDDEFESLFGGKQSHKTFGCKRFAAYAPPLMWSPEISVASHIGSTRYTVKTKVMGNTQVQSKAKYYNGGWVNRYFYNSSISFTTGNAAASVFMSYIGKPLGSSIQGTIC</sequence>
<evidence type="ECO:0000256" key="1">
    <source>
        <dbReference type="SAM" id="SignalP"/>
    </source>
</evidence>
<dbReference type="AlphaFoldDB" id="E3BQ70"/>
<feature type="signal peptide" evidence="1">
    <location>
        <begin position="1"/>
        <end position="20"/>
    </location>
</feature>
<gene>
    <name evidence="2" type="ORF">VIBC2010_05785</name>
</gene>
<accession>E3BQ70</accession>
<dbReference type="Proteomes" id="UP000002943">
    <property type="component" value="Unassembled WGS sequence"/>
</dbReference>
<dbReference type="RefSeq" id="WP_009603336.1">
    <property type="nucleotide sequence ID" value="NZ_AEIU01000114.1"/>
</dbReference>